<proteinExistence type="predicted"/>
<accession>A0A3B0BGR5</accession>
<evidence type="ECO:0000313" key="3">
    <source>
        <dbReference type="EMBL" id="RKN71852.1"/>
    </source>
</evidence>
<dbReference type="PROSITE" id="PS51257">
    <property type="entry name" value="PROKAR_LIPOPROTEIN"/>
    <property type="match status" value="1"/>
</dbReference>
<sequence length="417" mass="45766">MKKSLITVLSILLLSTACDARPARAVSTAPTNPTSAAAQVALKDISGHWAEATIRQSIQTGYVDGYEDQTFRPEREVSRAEFLKMVLTAVGSKTTAIPATATSAAAMAKASSNWYDTYVNQAIELGFQRKDEFQDEGMDRAMTRLEMARIAVRATDPALQKPEVSIDDRSVMYNATKKGLLQGLDAGELGPDKTTTRAQSVTIIERILAANSGMNLEIDKYAVANAELALKRTNIFTVMPEFFGGKGRPWNVDNLTNETPDGLYKAVVDRVVAVDLEDPNDPNRNILGDVESLVWWGGGNNYFNVSDYPQSYLFIVESHTEFNKDESKTMYSGVIGGLNFYLNGLESRDSKAAREGTLNQFAWVYKPNSQISNAMIIPKHGVQTRGYISLSLMVPAIPPVNSNSIEVFDLLAPKVIE</sequence>
<evidence type="ECO:0000256" key="1">
    <source>
        <dbReference type="SAM" id="SignalP"/>
    </source>
</evidence>
<dbReference type="PANTHER" id="PTHR43308:SF5">
    <property type="entry name" value="S-LAYER PROTEIN _ PEPTIDOGLYCAN ENDO-BETA-N-ACETYLGLUCOSAMINIDASE"/>
    <property type="match status" value="1"/>
</dbReference>
<dbReference type="InterPro" id="IPR001119">
    <property type="entry name" value="SLH_dom"/>
</dbReference>
<feature type="domain" description="SLH" evidence="2">
    <location>
        <begin position="37"/>
        <end position="100"/>
    </location>
</feature>
<dbReference type="PROSITE" id="PS51272">
    <property type="entry name" value="SLH"/>
    <property type="match status" value="1"/>
</dbReference>
<keyword evidence="1" id="KW-0732">Signal</keyword>
<evidence type="ECO:0000259" key="2">
    <source>
        <dbReference type="PROSITE" id="PS51272"/>
    </source>
</evidence>
<keyword evidence="4" id="KW-1185">Reference proteome</keyword>
<dbReference type="Proteomes" id="UP000282311">
    <property type="component" value="Unassembled WGS sequence"/>
</dbReference>
<protein>
    <submittedName>
        <fullName evidence="3">S-layer homology domain-containing protein</fullName>
    </submittedName>
</protein>
<dbReference type="OrthoDB" id="5845122at2"/>
<name>A0A3B0BGR5_9BACL</name>
<dbReference type="PANTHER" id="PTHR43308">
    <property type="entry name" value="OUTER MEMBRANE PROTEIN ALPHA-RELATED"/>
    <property type="match status" value="1"/>
</dbReference>
<dbReference type="RefSeq" id="WP_120750749.1">
    <property type="nucleotide sequence ID" value="NZ_RBAH01000028.1"/>
</dbReference>
<dbReference type="Pfam" id="PF00395">
    <property type="entry name" value="SLH"/>
    <property type="match status" value="2"/>
</dbReference>
<feature type="signal peptide" evidence="1">
    <location>
        <begin position="1"/>
        <end position="20"/>
    </location>
</feature>
<feature type="chain" id="PRO_5038355330" evidence="1">
    <location>
        <begin position="21"/>
        <end position="417"/>
    </location>
</feature>
<dbReference type="AlphaFoldDB" id="A0A3B0BGR5"/>
<dbReference type="InterPro" id="IPR051465">
    <property type="entry name" value="Cell_Envelope_Struct_Comp"/>
</dbReference>
<gene>
    <name evidence="3" type="ORF">D7M11_28895</name>
</gene>
<evidence type="ECO:0000313" key="4">
    <source>
        <dbReference type="Proteomes" id="UP000282311"/>
    </source>
</evidence>
<reference evidence="3 4" key="1">
    <citation type="journal article" date="2007" name="Int. J. Syst. Evol. Microbiol.">
        <title>Paenibacillus ginsengarvi sp. nov., isolated from soil from ginseng cultivation.</title>
        <authorList>
            <person name="Yoon M.H."/>
            <person name="Ten L.N."/>
            <person name="Im W.T."/>
        </authorList>
    </citation>
    <scope>NUCLEOTIDE SEQUENCE [LARGE SCALE GENOMIC DNA]</scope>
    <source>
        <strain evidence="3 4">KCTC 13059</strain>
    </source>
</reference>
<organism evidence="3 4">
    <name type="scientific">Paenibacillus ginsengarvi</name>
    <dbReference type="NCBI Taxonomy" id="400777"/>
    <lineage>
        <taxon>Bacteria</taxon>
        <taxon>Bacillati</taxon>
        <taxon>Bacillota</taxon>
        <taxon>Bacilli</taxon>
        <taxon>Bacillales</taxon>
        <taxon>Paenibacillaceae</taxon>
        <taxon>Paenibacillus</taxon>
    </lineage>
</organism>
<comment type="caution">
    <text evidence="3">The sequence shown here is derived from an EMBL/GenBank/DDBJ whole genome shotgun (WGS) entry which is preliminary data.</text>
</comment>
<dbReference type="EMBL" id="RBAH01000028">
    <property type="protein sequence ID" value="RKN71852.1"/>
    <property type="molecule type" value="Genomic_DNA"/>
</dbReference>